<dbReference type="Proteomes" id="UP000548685">
    <property type="component" value="Unassembled WGS sequence"/>
</dbReference>
<dbReference type="Proteomes" id="UP000430021">
    <property type="component" value="Unassembled WGS sequence"/>
</dbReference>
<feature type="transmembrane region" description="Helical" evidence="1">
    <location>
        <begin position="96"/>
        <end position="113"/>
    </location>
</feature>
<evidence type="ECO:0000313" key="5">
    <source>
        <dbReference type="Proteomes" id="UP000548685"/>
    </source>
</evidence>
<accession>A0A6I4ULT2</accession>
<reference evidence="3 4" key="1">
    <citation type="submission" date="2019-12" db="EMBL/GenBank/DDBJ databases">
        <title>Genomic-based taxomic classification of the family Erythrobacteraceae.</title>
        <authorList>
            <person name="Xu L."/>
        </authorList>
    </citation>
    <scope>NUCLEOTIDE SEQUENCE [LARGE SCALE GENOMIC DNA]</scope>
    <source>
        <strain evidence="3 4">JCM 10282</strain>
    </source>
</reference>
<feature type="transmembrane region" description="Helical" evidence="1">
    <location>
        <begin position="12"/>
        <end position="35"/>
    </location>
</feature>
<keyword evidence="1" id="KW-1133">Transmembrane helix</keyword>
<dbReference type="AlphaFoldDB" id="A0A6I4ULT2"/>
<evidence type="ECO:0000256" key="1">
    <source>
        <dbReference type="SAM" id="Phobius"/>
    </source>
</evidence>
<proteinExistence type="predicted"/>
<dbReference type="OrthoDB" id="7429094at2"/>
<reference evidence="2 5" key="2">
    <citation type="submission" date="2020-08" db="EMBL/GenBank/DDBJ databases">
        <title>Genomic Encyclopedia of Type Strains, Phase IV (KMG-IV): sequencing the most valuable type-strain genomes for metagenomic binning, comparative biology and taxonomic classification.</title>
        <authorList>
            <person name="Goeker M."/>
        </authorList>
    </citation>
    <scope>NUCLEOTIDE SEQUENCE [LARGE SCALE GENOMIC DNA]</scope>
    <source>
        <strain evidence="2 5">DSM 8510</strain>
    </source>
</reference>
<feature type="transmembrane region" description="Helical" evidence="1">
    <location>
        <begin position="41"/>
        <end position="59"/>
    </location>
</feature>
<keyword evidence="1" id="KW-0472">Membrane</keyword>
<sequence>MSSHAIATIWRGFVLIAIVSGSAFFALADLSSLPLEGYDDAHLHFAAFVGMTILAASAYPHLPLTHLLLAMGVWAGITELLQFLPGVHREPDWSDFAFDILGIDCALIVVAWLRRLVLQASGVPLVPQAGRLDPVRSTRKTTYVQ</sequence>
<evidence type="ECO:0000313" key="4">
    <source>
        <dbReference type="Proteomes" id="UP000430021"/>
    </source>
</evidence>
<gene>
    <name evidence="2" type="ORF">FHS52_003231</name>
    <name evidence="3" type="ORF">GRI59_15345</name>
</gene>
<organism evidence="3 4">
    <name type="scientific">Erythrobacter ramosus</name>
    <dbReference type="NCBI Taxonomy" id="35811"/>
    <lineage>
        <taxon>Bacteria</taxon>
        <taxon>Pseudomonadati</taxon>
        <taxon>Pseudomonadota</taxon>
        <taxon>Alphaproteobacteria</taxon>
        <taxon>Sphingomonadales</taxon>
        <taxon>Erythrobacteraceae</taxon>
        <taxon>Erythrobacter/Porphyrobacter group</taxon>
        <taxon>Erythrobacter</taxon>
    </lineage>
</organism>
<comment type="caution">
    <text evidence="3">The sequence shown here is derived from an EMBL/GenBank/DDBJ whole genome shotgun (WGS) entry which is preliminary data.</text>
</comment>
<evidence type="ECO:0000313" key="3">
    <source>
        <dbReference type="EMBL" id="MXP39981.1"/>
    </source>
</evidence>
<name>A0A6I4ULT2_9SPHN</name>
<evidence type="ECO:0008006" key="6">
    <source>
        <dbReference type="Google" id="ProtNLM"/>
    </source>
</evidence>
<protein>
    <recommendedName>
        <fullName evidence="6">VanZ-like domain-containing protein</fullName>
    </recommendedName>
</protein>
<dbReference type="EMBL" id="WTYB01000007">
    <property type="protein sequence ID" value="MXP39981.1"/>
    <property type="molecule type" value="Genomic_DNA"/>
</dbReference>
<dbReference type="EMBL" id="JACICE010000007">
    <property type="protein sequence ID" value="MBB3777234.1"/>
    <property type="molecule type" value="Genomic_DNA"/>
</dbReference>
<evidence type="ECO:0000313" key="2">
    <source>
        <dbReference type="EMBL" id="MBB3777234.1"/>
    </source>
</evidence>
<keyword evidence="1" id="KW-0812">Transmembrane</keyword>
<dbReference type="RefSeq" id="WP_160762134.1">
    <property type="nucleotide sequence ID" value="NZ_BAAADZ010000006.1"/>
</dbReference>
<keyword evidence="5" id="KW-1185">Reference proteome</keyword>
<feature type="transmembrane region" description="Helical" evidence="1">
    <location>
        <begin position="66"/>
        <end position="84"/>
    </location>
</feature>